<gene>
    <name evidence="1" type="ORF">TNCT_32471</name>
</gene>
<proteinExistence type="predicted"/>
<comment type="caution">
    <text evidence="1">The sequence shown here is derived from an EMBL/GenBank/DDBJ whole genome shotgun (WGS) entry which is preliminary data.</text>
</comment>
<dbReference type="Proteomes" id="UP000887116">
    <property type="component" value="Unassembled WGS sequence"/>
</dbReference>
<name>A0A8X6J745_TRICU</name>
<accession>A0A8X6J745</accession>
<evidence type="ECO:0000313" key="1">
    <source>
        <dbReference type="EMBL" id="GFR23130.1"/>
    </source>
</evidence>
<evidence type="ECO:0000313" key="2">
    <source>
        <dbReference type="Proteomes" id="UP000887116"/>
    </source>
</evidence>
<dbReference type="EMBL" id="BMAO01008405">
    <property type="protein sequence ID" value="GFR23130.1"/>
    <property type="molecule type" value="Genomic_DNA"/>
</dbReference>
<dbReference type="AlphaFoldDB" id="A0A8X6J745"/>
<reference evidence="1" key="1">
    <citation type="submission" date="2020-07" db="EMBL/GenBank/DDBJ databases">
        <title>Multicomponent nature underlies the extraordinary mechanical properties of spider dragline silk.</title>
        <authorList>
            <person name="Kono N."/>
            <person name="Nakamura H."/>
            <person name="Mori M."/>
            <person name="Yoshida Y."/>
            <person name="Ohtoshi R."/>
            <person name="Malay A.D."/>
            <person name="Moran D.A.P."/>
            <person name="Tomita M."/>
            <person name="Numata K."/>
            <person name="Arakawa K."/>
        </authorList>
    </citation>
    <scope>NUCLEOTIDE SEQUENCE</scope>
</reference>
<sequence>MNIDLPSIYANTMPNIDTDSVIMEDYPPANPLDHCCLLNECEKNAKILEMRARPYKDLINEEEKIPSTDPSIG</sequence>
<protein>
    <submittedName>
        <fullName evidence="1">Uncharacterized protein</fullName>
    </submittedName>
</protein>
<keyword evidence="2" id="KW-1185">Reference proteome</keyword>
<organism evidence="1 2">
    <name type="scientific">Trichonephila clavata</name>
    <name type="common">Joro spider</name>
    <name type="synonym">Nephila clavata</name>
    <dbReference type="NCBI Taxonomy" id="2740835"/>
    <lineage>
        <taxon>Eukaryota</taxon>
        <taxon>Metazoa</taxon>
        <taxon>Ecdysozoa</taxon>
        <taxon>Arthropoda</taxon>
        <taxon>Chelicerata</taxon>
        <taxon>Arachnida</taxon>
        <taxon>Araneae</taxon>
        <taxon>Araneomorphae</taxon>
        <taxon>Entelegynae</taxon>
        <taxon>Araneoidea</taxon>
        <taxon>Nephilidae</taxon>
        <taxon>Trichonephila</taxon>
    </lineage>
</organism>